<evidence type="ECO:0000256" key="1">
    <source>
        <dbReference type="ARBA" id="ARBA00022737"/>
    </source>
</evidence>
<reference evidence="5" key="1">
    <citation type="journal article" date="2014" name="Genome Announc.">
        <title>De novo whole-genome sequence and genome annotation of Lichtheimia ramosa.</title>
        <authorList>
            <person name="Linde J."/>
            <person name="Schwartze V."/>
            <person name="Binder U."/>
            <person name="Lass-Florl C."/>
            <person name="Voigt K."/>
            <person name="Horn F."/>
        </authorList>
    </citation>
    <scope>NUCLEOTIDE SEQUENCE</scope>
    <source>
        <strain evidence="5">JMRC FSU:6197</strain>
    </source>
</reference>
<dbReference type="SUPFAM" id="SSF48403">
    <property type="entry name" value="Ankyrin repeat"/>
    <property type="match status" value="1"/>
</dbReference>
<dbReference type="InterPro" id="IPR051642">
    <property type="entry name" value="SWI6-like"/>
</dbReference>
<dbReference type="PANTHER" id="PTHR43828:SF3">
    <property type="entry name" value="CHROMO DOMAIN-CONTAINING PROTEIN"/>
    <property type="match status" value="1"/>
</dbReference>
<dbReference type="Pfam" id="PF12796">
    <property type="entry name" value="Ank_2"/>
    <property type="match status" value="1"/>
</dbReference>
<dbReference type="PROSITE" id="PS51299">
    <property type="entry name" value="HTH_APSES"/>
    <property type="match status" value="1"/>
</dbReference>
<protein>
    <recommendedName>
        <fullName evidence="4">HTH APSES-type domain-containing protein</fullName>
    </recommendedName>
</protein>
<dbReference type="InterPro" id="IPR018004">
    <property type="entry name" value="KilA/APSES_HTH"/>
</dbReference>
<dbReference type="OrthoDB" id="6718656at2759"/>
<keyword evidence="3" id="KW-0175">Coiled coil</keyword>
<keyword evidence="2" id="KW-0040">ANK repeat</keyword>
<dbReference type="GO" id="GO:0003677">
    <property type="term" value="F:DNA binding"/>
    <property type="evidence" value="ECO:0007669"/>
    <property type="project" value="InterPro"/>
</dbReference>
<organism evidence="5">
    <name type="scientific">Lichtheimia ramosa</name>
    <dbReference type="NCBI Taxonomy" id="688394"/>
    <lineage>
        <taxon>Eukaryota</taxon>
        <taxon>Fungi</taxon>
        <taxon>Fungi incertae sedis</taxon>
        <taxon>Mucoromycota</taxon>
        <taxon>Mucoromycotina</taxon>
        <taxon>Mucoromycetes</taxon>
        <taxon>Mucorales</taxon>
        <taxon>Lichtheimiaceae</taxon>
        <taxon>Lichtheimia</taxon>
    </lineage>
</organism>
<dbReference type="SMART" id="SM01252">
    <property type="entry name" value="KilA-N"/>
    <property type="match status" value="1"/>
</dbReference>
<dbReference type="PANTHER" id="PTHR43828">
    <property type="entry name" value="ASPARAGINASE"/>
    <property type="match status" value="1"/>
</dbReference>
<dbReference type="InterPro" id="IPR003163">
    <property type="entry name" value="Tscrpt_reg_HTH_APSES-type"/>
</dbReference>
<evidence type="ECO:0000256" key="3">
    <source>
        <dbReference type="SAM" id="Coils"/>
    </source>
</evidence>
<dbReference type="AlphaFoldDB" id="A0A077WHK2"/>
<dbReference type="Gene3D" id="1.25.40.20">
    <property type="entry name" value="Ankyrin repeat-containing domain"/>
    <property type="match status" value="2"/>
</dbReference>
<keyword evidence="1" id="KW-0677">Repeat</keyword>
<name>A0A077WHK2_9FUNG</name>
<proteinExistence type="predicted"/>
<dbReference type="GO" id="GO:0030907">
    <property type="term" value="C:MBF transcription complex"/>
    <property type="evidence" value="ECO:0007669"/>
    <property type="project" value="TreeGrafter"/>
</dbReference>
<feature type="coiled-coil region" evidence="3">
    <location>
        <begin position="354"/>
        <end position="398"/>
    </location>
</feature>
<evidence type="ECO:0000313" key="5">
    <source>
        <dbReference type="EMBL" id="CDS06097.1"/>
    </source>
</evidence>
<dbReference type="Gene3D" id="3.10.260.10">
    <property type="entry name" value="Transcription regulator HTH, APSES-type DNA-binding domain"/>
    <property type="match status" value="1"/>
</dbReference>
<evidence type="ECO:0000259" key="4">
    <source>
        <dbReference type="PROSITE" id="PS51299"/>
    </source>
</evidence>
<evidence type="ECO:0000256" key="2">
    <source>
        <dbReference type="ARBA" id="ARBA00023043"/>
    </source>
</evidence>
<accession>A0A077WHK2</accession>
<dbReference type="EMBL" id="LK023318">
    <property type="protein sequence ID" value="CDS06097.1"/>
    <property type="molecule type" value="Genomic_DNA"/>
</dbReference>
<dbReference type="Pfam" id="PF04383">
    <property type="entry name" value="KilA-N"/>
    <property type="match status" value="1"/>
</dbReference>
<dbReference type="InterPro" id="IPR036887">
    <property type="entry name" value="HTH_APSES_sf"/>
</dbReference>
<sequence length="509" mass="56942">MTIDSLIYRVNYTNTPVFELLVDNVAVMRRKNDSYMNATQILKAAGMEKTKRAKILDREVLIGDHQKVQGGFGKYQGTWIPLDKARQLAERHGIFHRIQPLLDIDPADYELYPEKDPTMSSKERKTTATVAAAAKSTVEASPMAATPFSTDTMLIDNESVDWTDHDTVNTNDAGDQHQQQQYALLVEAALGRVKNVELLVKQGADAGCTNHAGETALMQAVKHTHCYETKCFSRMLVALHDTILTVDRDGQSALHHAVAFAANDTNDKAYSASMYYIKQLVAYGQQALLSIKDINGDSAADIAMRSGLEAVAKVLLKSDPKQSCSTSSRSTSTKGRDIVSSVQQAVDSIDTEYIAQLRERDQALEKAQVQLRKATQQLQQLQTKLQQKELERQQQQHAELNIPPLSLLEQCNMTREQWLEEQMKLLQAQVTTHTQTRQVLSQQITQLQNRTSQTELQCKRLIAACCNLPVDKVDLLLDPLLAAVESDPPDESFQQVVGFMDGVKRKRHH</sequence>
<feature type="domain" description="HTH APSES-type" evidence="4">
    <location>
        <begin position="7"/>
        <end position="113"/>
    </location>
</feature>
<gene>
    <name evidence="5" type="ORF">LRAMOSA08625</name>
</gene>
<dbReference type="SUPFAM" id="SSF54616">
    <property type="entry name" value="DNA-binding domain of Mlu1-box binding protein MBP1"/>
    <property type="match status" value="1"/>
</dbReference>
<dbReference type="GO" id="GO:0033309">
    <property type="term" value="C:SBF transcription complex"/>
    <property type="evidence" value="ECO:0007669"/>
    <property type="project" value="TreeGrafter"/>
</dbReference>
<dbReference type="InterPro" id="IPR002110">
    <property type="entry name" value="Ankyrin_rpt"/>
</dbReference>
<dbReference type="InterPro" id="IPR036770">
    <property type="entry name" value="Ankyrin_rpt-contain_sf"/>
</dbReference>
<dbReference type="GO" id="GO:0001228">
    <property type="term" value="F:DNA-binding transcription activator activity, RNA polymerase II-specific"/>
    <property type="evidence" value="ECO:0007669"/>
    <property type="project" value="UniProtKB-ARBA"/>
</dbReference>